<dbReference type="EMBL" id="JACOPR010000001">
    <property type="protein sequence ID" value="MBC5729652.1"/>
    <property type="molecule type" value="Genomic_DNA"/>
</dbReference>
<keyword evidence="1" id="KW-0238">DNA-binding</keyword>
<dbReference type="Pfam" id="PF01381">
    <property type="entry name" value="HTH_3"/>
    <property type="match status" value="1"/>
</dbReference>
<accession>A0ABR7HQ70</accession>
<evidence type="ECO:0000259" key="2">
    <source>
        <dbReference type="PROSITE" id="PS50943"/>
    </source>
</evidence>
<reference evidence="3 4" key="1">
    <citation type="submission" date="2020-08" db="EMBL/GenBank/DDBJ databases">
        <title>Genome public.</title>
        <authorList>
            <person name="Liu C."/>
            <person name="Sun Q."/>
        </authorList>
    </citation>
    <scope>NUCLEOTIDE SEQUENCE [LARGE SCALE GENOMIC DNA]</scope>
    <source>
        <strain evidence="3 4">New-38</strain>
    </source>
</reference>
<comment type="caution">
    <text evidence="3">The sequence shown here is derived from an EMBL/GenBank/DDBJ whole genome shotgun (WGS) entry which is preliminary data.</text>
</comment>
<organism evidence="3 4">
    <name type="scientific">Pseudoflavonifractor hominis</name>
    <dbReference type="NCBI Taxonomy" id="2763059"/>
    <lineage>
        <taxon>Bacteria</taxon>
        <taxon>Bacillati</taxon>
        <taxon>Bacillota</taxon>
        <taxon>Clostridia</taxon>
        <taxon>Eubacteriales</taxon>
        <taxon>Oscillospiraceae</taxon>
        <taxon>Pseudoflavonifractor</taxon>
    </lineage>
</organism>
<dbReference type="PANTHER" id="PTHR46558:SF11">
    <property type="entry name" value="HTH-TYPE TRANSCRIPTIONAL REGULATOR XRE"/>
    <property type="match status" value="1"/>
</dbReference>
<dbReference type="Proteomes" id="UP000660021">
    <property type="component" value="Unassembled WGS sequence"/>
</dbReference>
<dbReference type="RefSeq" id="WP_186962911.1">
    <property type="nucleotide sequence ID" value="NZ_JACOPR010000001.1"/>
</dbReference>
<sequence length="76" mass="8531">MFERAIFSARLKELIQRRNMTYAELARALGVSTAQISDMANGKAGTSMERLYKLCKTFEVSADYLLGLTDEPRPLA</sequence>
<dbReference type="SUPFAM" id="SSF47413">
    <property type="entry name" value="lambda repressor-like DNA-binding domains"/>
    <property type="match status" value="1"/>
</dbReference>
<feature type="domain" description="HTH cro/C1-type" evidence="2">
    <location>
        <begin position="11"/>
        <end position="65"/>
    </location>
</feature>
<evidence type="ECO:0000313" key="4">
    <source>
        <dbReference type="Proteomes" id="UP000660021"/>
    </source>
</evidence>
<dbReference type="CDD" id="cd00093">
    <property type="entry name" value="HTH_XRE"/>
    <property type="match status" value="1"/>
</dbReference>
<keyword evidence="4" id="KW-1185">Reference proteome</keyword>
<gene>
    <name evidence="3" type="ORF">H8S34_02245</name>
</gene>
<evidence type="ECO:0000313" key="3">
    <source>
        <dbReference type="EMBL" id="MBC5729652.1"/>
    </source>
</evidence>
<proteinExistence type="predicted"/>
<dbReference type="Gene3D" id="1.10.260.40">
    <property type="entry name" value="lambda repressor-like DNA-binding domains"/>
    <property type="match status" value="1"/>
</dbReference>
<dbReference type="InterPro" id="IPR001387">
    <property type="entry name" value="Cro/C1-type_HTH"/>
</dbReference>
<dbReference type="PANTHER" id="PTHR46558">
    <property type="entry name" value="TRACRIPTIONAL REGULATORY PROTEIN-RELATED-RELATED"/>
    <property type="match status" value="1"/>
</dbReference>
<name>A0ABR7HQ70_9FIRM</name>
<protein>
    <submittedName>
        <fullName evidence="3">Helix-turn-helix transcriptional regulator</fullName>
    </submittedName>
</protein>
<evidence type="ECO:0000256" key="1">
    <source>
        <dbReference type="ARBA" id="ARBA00023125"/>
    </source>
</evidence>
<dbReference type="PROSITE" id="PS50943">
    <property type="entry name" value="HTH_CROC1"/>
    <property type="match status" value="1"/>
</dbReference>
<dbReference type="InterPro" id="IPR010982">
    <property type="entry name" value="Lambda_DNA-bd_dom_sf"/>
</dbReference>
<dbReference type="SMART" id="SM00530">
    <property type="entry name" value="HTH_XRE"/>
    <property type="match status" value="1"/>
</dbReference>